<sequence length="130" mass="13684">MADNRFSAQAEALFKGMENFISTKTVVGEPRQVGDAIIIPLVDVSCGMAAGSFAGNNKDNGAGGMNTKMSPAAVLIIQNGATKLVTVKNQDALSRVIDMVPGVINRFSADSRISPEARKAAEELAKTEQE</sequence>
<evidence type="ECO:0000313" key="1">
    <source>
        <dbReference type="EMBL" id="MDQ0153309.1"/>
    </source>
</evidence>
<comment type="caution">
    <text evidence="1">The sequence shown here is derived from an EMBL/GenBank/DDBJ whole genome shotgun (WGS) entry which is preliminary data.</text>
</comment>
<evidence type="ECO:0000313" key="2">
    <source>
        <dbReference type="Proteomes" id="UP001241537"/>
    </source>
</evidence>
<dbReference type="InterPro" id="IPR014229">
    <property type="entry name" value="Spore_YtfJ"/>
</dbReference>
<dbReference type="Pfam" id="PF09579">
    <property type="entry name" value="Spore_YtfJ"/>
    <property type="match status" value="1"/>
</dbReference>
<protein>
    <submittedName>
        <fullName evidence="1">Spore protein YtfJ</fullName>
    </submittedName>
</protein>
<organism evidence="1 2">
    <name type="scientific">Moryella indoligenes</name>
    <dbReference type="NCBI Taxonomy" id="371674"/>
    <lineage>
        <taxon>Bacteria</taxon>
        <taxon>Bacillati</taxon>
        <taxon>Bacillota</taxon>
        <taxon>Clostridia</taxon>
        <taxon>Lachnospirales</taxon>
        <taxon>Lachnospiraceae</taxon>
        <taxon>Moryella</taxon>
    </lineage>
</organism>
<reference evidence="1" key="1">
    <citation type="submission" date="2023-07" db="EMBL/GenBank/DDBJ databases">
        <title>Genomic Encyclopedia of Type Strains, Phase IV (KMG-IV): sequencing the most valuable type-strain genomes for metagenomic binning, comparative biology and taxonomic classification.</title>
        <authorList>
            <person name="Goeker M."/>
        </authorList>
    </citation>
    <scope>NUCLEOTIDE SEQUENCE</scope>
    <source>
        <strain evidence="1">DSM 19659</strain>
    </source>
</reference>
<proteinExistence type="predicted"/>
<accession>A0AAE4ALJ9</accession>
<name>A0AAE4ALJ9_9FIRM</name>
<gene>
    <name evidence="1" type="ORF">J2S20_002022</name>
</gene>
<dbReference type="EMBL" id="JAUSTO010000016">
    <property type="protein sequence ID" value="MDQ0153309.1"/>
    <property type="molecule type" value="Genomic_DNA"/>
</dbReference>
<dbReference type="Proteomes" id="UP001241537">
    <property type="component" value="Unassembled WGS sequence"/>
</dbReference>
<dbReference type="AlphaFoldDB" id="A0AAE4ALJ9"/>
<keyword evidence="2" id="KW-1185">Reference proteome</keyword>
<dbReference type="RefSeq" id="WP_106611851.1">
    <property type="nucleotide sequence ID" value="NZ_JAUSTO010000016.1"/>
</dbReference>